<name>A0ABQ6MEW0_9STRA</name>
<gene>
    <name evidence="1" type="ORF">TeGR_g6047</name>
</gene>
<dbReference type="EMBL" id="BRYB01004044">
    <property type="protein sequence ID" value="GMI24793.1"/>
    <property type="molecule type" value="Genomic_DNA"/>
</dbReference>
<organism evidence="1 2">
    <name type="scientific">Tetraparma gracilis</name>
    <dbReference type="NCBI Taxonomy" id="2962635"/>
    <lineage>
        <taxon>Eukaryota</taxon>
        <taxon>Sar</taxon>
        <taxon>Stramenopiles</taxon>
        <taxon>Ochrophyta</taxon>
        <taxon>Bolidophyceae</taxon>
        <taxon>Parmales</taxon>
        <taxon>Triparmaceae</taxon>
        <taxon>Tetraparma</taxon>
    </lineage>
</organism>
<keyword evidence="2" id="KW-1185">Reference proteome</keyword>
<comment type="caution">
    <text evidence="1">The sequence shown here is derived from an EMBL/GenBank/DDBJ whole genome shotgun (WGS) entry which is preliminary data.</text>
</comment>
<evidence type="ECO:0000313" key="1">
    <source>
        <dbReference type="EMBL" id="GMI24793.1"/>
    </source>
</evidence>
<evidence type="ECO:0000313" key="2">
    <source>
        <dbReference type="Proteomes" id="UP001165060"/>
    </source>
</evidence>
<accession>A0ABQ6MEW0</accession>
<protein>
    <submittedName>
        <fullName evidence="1">Uncharacterized protein</fullName>
    </submittedName>
</protein>
<sequence>MSASRLLLLPPPQRLLVCAVGAVATHITLSAISVIIPALNNLQPPPPPPPPSEALPPSKTSALVSQLYSGSPSFSPLSLSPACTFHDPVALCVGRAEVSECFRALRVACAPEHLSEPVPFHRSEDPPAPEGGRAEFFYLNQRYFGFLSVASVLRVDTGPDGLVTAIEERWNGRPLLPLSWCRRVNGVASCLLTPIVARE</sequence>
<reference evidence="1 2" key="1">
    <citation type="journal article" date="2023" name="Commun. Biol.">
        <title>Genome analysis of Parmales, the sister group of diatoms, reveals the evolutionary specialization of diatoms from phago-mixotrophs to photoautotrophs.</title>
        <authorList>
            <person name="Ban H."/>
            <person name="Sato S."/>
            <person name="Yoshikawa S."/>
            <person name="Yamada K."/>
            <person name="Nakamura Y."/>
            <person name="Ichinomiya M."/>
            <person name="Sato N."/>
            <person name="Blanc-Mathieu R."/>
            <person name="Endo H."/>
            <person name="Kuwata A."/>
            <person name="Ogata H."/>
        </authorList>
    </citation>
    <scope>NUCLEOTIDE SEQUENCE [LARGE SCALE GENOMIC DNA]</scope>
</reference>
<proteinExistence type="predicted"/>
<dbReference type="Proteomes" id="UP001165060">
    <property type="component" value="Unassembled WGS sequence"/>
</dbReference>